<dbReference type="AlphaFoldDB" id="A0A0G3BFM3"/>
<keyword evidence="3" id="KW-1185">Reference proteome</keyword>
<feature type="transmembrane region" description="Helical" evidence="1">
    <location>
        <begin position="103"/>
        <end position="123"/>
    </location>
</feature>
<keyword evidence="1" id="KW-0812">Transmembrane</keyword>
<feature type="transmembrane region" description="Helical" evidence="1">
    <location>
        <begin position="70"/>
        <end position="91"/>
    </location>
</feature>
<keyword evidence="1" id="KW-0472">Membrane</keyword>
<accession>A0A0G3BFM3</accession>
<evidence type="ECO:0000256" key="1">
    <source>
        <dbReference type="SAM" id="Phobius"/>
    </source>
</evidence>
<dbReference type="Proteomes" id="UP000035352">
    <property type="component" value="Chromosome"/>
</dbReference>
<feature type="transmembrane region" description="Helical" evidence="1">
    <location>
        <begin position="6"/>
        <end position="28"/>
    </location>
</feature>
<dbReference type="PATRIC" id="fig|413882.6.peg.1629"/>
<evidence type="ECO:0000313" key="3">
    <source>
        <dbReference type="Proteomes" id="UP000035352"/>
    </source>
</evidence>
<evidence type="ECO:0000313" key="2">
    <source>
        <dbReference type="EMBL" id="AKJ28244.1"/>
    </source>
</evidence>
<dbReference type="KEGG" id="pbh:AAW51_1553"/>
<dbReference type="EMBL" id="CP011371">
    <property type="protein sequence ID" value="AKJ28244.1"/>
    <property type="molecule type" value="Genomic_DNA"/>
</dbReference>
<dbReference type="OrthoDB" id="3749011at2"/>
<proteinExistence type="predicted"/>
<dbReference type="STRING" id="413882.AAW51_1553"/>
<dbReference type="RefSeq" id="WP_047194145.1">
    <property type="nucleotide sequence ID" value="NZ_CP011371.1"/>
</dbReference>
<dbReference type="Pfam" id="PF10067">
    <property type="entry name" value="DUF2306"/>
    <property type="match status" value="1"/>
</dbReference>
<gene>
    <name evidence="2" type="ORF">AAW51_1553</name>
</gene>
<protein>
    <submittedName>
        <fullName evidence="2">Membrane protein</fullName>
    </submittedName>
</protein>
<keyword evidence="1" id="KW-1133">Transmembrane helix</keyword>
<name>A0A0G3BFM3_9BURK</name>
<sequence>MSLPLPSPAILLHIGFAVSALLLGPFALTARKGSRWHRGGGYAWVTLMLGAALTSVFIRDYRLPNIAGYTPIHLVTLATFAGLGWGIWSIAHHRVQSHRRAMWATYISGCLVAGAFALLPQRYLGRLVWQQWLGLM</sequence>
<organism evidence="2 3">
    <name type="scientific">Caldimonas brevitalea</name>
    <dbReference type="NCBI Taxonomy" id="413882"/>
    <lineage>
        <taxon>Bacteria</taxon>
        <taxon>Pseudomonadati</taxon>
        <taxon>Pseudomonadota</taxon>
        <taxon>Betaproteobacteria</taxon>
        <taxon>Burkholderiales</taxon>
        <taxon>Sphaerotilaceae</taxon>
        <taxon>Caldimonas</taxon>
    </lineage>
</organism>
<dbReference type="InterPro" id="IPR018750">
    <property type="entry name" value="DUF2306_membrane"/>
</dbReference>
<feature type="transmembrane region" description="Helical" evidence="1">
    <location>
        <begin position="40"/>
        <end position="58"/>
    </location>
</feature>
<reference evidence="2 3" key="1">
    <citation type="submission" date="2015-05" db="EMBL/GenBank/DDBJ databases">
        <authorList>
            <person name="Tang B."/>
            <person name="Yu Y."/>
        </authorList>
    </citation>
    <scope>NUCLEOTIDE SEQUENCE [LARGE SCALE GENOMIC DNA]</scope>
    <source>
        <strain evidence="2 3">DSM 7029</strain>
    </source>
</reference>